<organism evidence="1 2">
    <name type="scientific">Chitinophaga solisilvae</name>
    <dbReference type="NCBI Taxonomy" id="1233460"/>
    <lineage>
        <taxon>Bacteria</taxon>
        <taxon>Pseudomonadati</taxon>
        <taxon>Bacteroidota</taxon>
        <taxon>Chitinophagia</taxon>
        <taxon>Chitinophagales</taxon>
        <taxon>Chitinophagaceae</taxon>
        <taxon>Chitinophaga</taxon>
    </lineage>
</organism>
<dbReference type="PANTHER" id="PTHR36849">
    <property type="entry name" value="CYTOPLASMIC PROTEIN-RELATED"/>
    <property type="match status" value="1"/>
</dbReference>
<dbReference type="PANTHER" id="PTHR36849:SF1">
    <property type="entry name" value="CYTOPLASMIC PROTEIN"/>
    <property type="match status" value="1"/>
</dbReference>
<dbReference type="EMBL" id="RIAR02000001">
    <property type="protein sequence ID" value="NSL88214.1"/>
    <property type="molecule type" value="Genomic_DNA"/>
</dbReference>
<dbReference type="Pfam" id="PF22752">
    <property type="entry name" value="DUF488-N3i"/>
    <property type="match status" value="1"/>
</dbReference>
<sequence>MIQIKRVYEDYATADGYRILVDRLWPRGISREKGRIDEWIKEIAPSNELRKWFNHDPEKYPAFVKKYKAELADKDDILEALRKKAKKEKITLLYGSRDLVHNQAKVLMDILRS</sequence>
<dbReference type="AlphaFoldDB" id="A0A433WC08"/>
<protein>
    <submittedName>
        <fullName evidence="1">DUF488 domain-containing protein</fullName>
    </submittedName>
</protein>
<dbReference type="OrthoDB" id="9790745at2"/>
<dbReference type="Proteomes" id="UP000281028">
    <property type="component" value="Unassembled WGS sequence"/>
</dbReference>
<accession>A0A433WC08</accession>
<name>A0A433WC08_9BACT</name>
<reference evidence="1" key="1">
    <citation type="submission" date="2020-05" db="EMBL/GenBank/DDBJ databases">
        <title>Chitinophaga laudate sp. nov., isolated from a tropical peat swamp.</title>
        <authorList>
            <person name="Goh C.B.S."/>
            <person name="Lee M.S."/>
            <person name="Parimannan S."/>
            <person name="Pasbakhsh P."/>
            <person name="Yule C.M."/>
            <person name="Rajandas H."/>
            <person name="Loke S."/>
            <person name="Croft L."/>
            <person name="Tan J.B.L."/>
        </authorList>
    </citation>
    <scope>NUCLEOTIDE SEQUENCE</scope>
    <source>
        <strain evidence="1">Mgbs1</strain>
    </source>
</reference>
<evidence type="ECO:0000313" key="2">
    <source>
        <dbReference type="Proteomes" id="UP000281028"/>
    </source>
</evidence>
<keyword evidence="2" id="KW-1185">Reference proteome</keyword>
<dbReference type="InterPro" id="IPR052552">
    <property type="entry name" value="YeaO-like"/>
</dbReference>
<gene>
    <name evidence="1" type="ORF">ECE50_015335</name>
</gene>
<comment type="caution">
    <text evidence="1">The sequence shown here is derived from an EMBL/GenBank/DDBJ whole genome shotgun (WGS) entry which is preliminary data.</text>
</comment>
<proteinExistence type="predicted"/>
<evidence type="ECO:0000313" key="1">
    <source>
        <dbReference type="EMBL" id="NSL88214.1"/>
    </source>
</evidence>